<keyword evidence="2" id="KW-1185">Reference proteome</keyword>
<dbReference type="AlphaFoldDB" id="A0A565BT87"/>
<proteinExistence type="predicted"/>
<sequence>MHELYIEEEAMPSLMKLNLNLENQEGNVSVVAKVYASYRDSGKPTLEDYSDNGGWRILEEEEGEIRDFQKPFTRVFLEWLLWISGSNGLLVRTAAFSEGDHWGDT</sequence>
<organism evidence="1 2">
    <name type="scientific">Arabis nemorensis</name>
    <dbReference type="NCBI Taxonomy" id="586526"/>
    <lineage>
        <taxon>Eukaryota</taxon>
        <taxon>Viridiplantae</taxon>
        <taxon>Streptophyta</taxon>
        <taxon>Embryophyta</taxon>
        <taxon>Tracheophyta</taxon>
        <taxon>Spermatophyta</taxon>
        <taxon>Magnoliopsida</taxon>
        <taxon>eudicotyledons</taxon>
        <taxon>Gunneridae</taxon>
        <taxon>Pentapetalae</taxon>
        <taxon>rosids</taxon>
        <taxon>malvids</taxon>
        <taxon>Brassicales</taxon>
        <taxon>Brassicaceae</taxon>
        <taxon>Arabideae</taxon>
        <taxon>Arabis</taxon>
    </lineage>
</organism>
<gene>
    <name evidence="1" type="ORF">ANE_LOCUS15048</name>
</gene>
<reference evidence="1" key="1">
    <citation type="submission" date="2019-07" db="EMBL/GenBank/DDBJ databases">
        <authorList>
            <person name="Dittberner H."/>
        </authorList>
    </citation>
    <scope>NUCLEOTIDE SEQUENCE [LARGE SCALE GENOMIC DNA]</scope>
</reference>
<dbReference type="EMBL" id="CABITT030000005">
    <property type="protein sequence ID" value="VVB04604.1"/>
    <property type="molecule type" value="Genomic_DNA"/>
</dbReference>
<accession>A0A565BT87</accession>
<protein>
    <submittedName>
        <fullName evidence="1">Uncharacterized protein</fullName>
    </submittedName>
</protein>
<evidence type="ECO:0000313" key="1">
    <source>
        <dbReference type="EMBL" id="VVB04604.1"/>
    </source>
</evidence>
<dbReference type="Proteomes" id="UP000489600">
    <property type="component" value="Unassembled WGS sequence"/>
</dbReference>
<comment type="caution">
    <text evidence="1">The sequence shown here is derived from an EMBL/GenBank/DDBJ whole genome shotgun (WGS) entry which is preliminary data.</text>
</comment>
<evidence type="ECO:0000313" key="2">
    <source>
        <dbReference type="Proteomes" id="UP000489600"/>
    </source>
</evidence>
<name>A0A565BT87_9BRAS</name>